<dbReference type="PANTHER" id="PTHR43796">
    <property type="entry name" value="CARBOXYNORSPERMIDINE SYNTHASE"/>
    <property type="match status" value="1"/>
</dbReference>
<protein>
    <submittedName>
        <fullName evidence="3">Saccharopine dehydrogenase</fullName>
    </submittedName>
</protein>
<dbReference type="EMBL" id="CP024201">
    <property type="protein sequence ID" value="ATQ42096.1"/>
    <property type="molecule type" value="Genomic_DNA"/>
</dbReference>
<evidence type="ECO:0000259" key="2">
    <source>
        <dbReference type="Pfam" id="PF13761"/>
    </source>
</evidence>
<dbReference type="Pfam" id="PF13761">
    <property type="entry name" value="DUF4166"/>
    <property type="match status" value="1"/>
</dbReference>
<dbReference type="InterPro" id="IPR025311">
    <property type="entry name" value="DUF4166"/>
</dbReference>
<dbReference type="InterPro" id="IPR005097">
    <property type="entry name" value="Sacchrp_dh_NADP-bd"/>
</dbReference>
<dbReference type="PANTHER" id="PTHR43796:SF2">
    <property type="entry name" value="CARBOXYNORSPERMIDINE SYNTHASE"/>
    <property type="match status" value="1"/>
</dbReference>
<gene>
    <name evidence="3" type="ORF">CSW64_06530</name>
</gene>
<evidence type="ECO:0000259" key="1">
    <source>
        <dbReference type="Pfam" id="PF03435"/>
    </source>
</evidence>
<dbReference type="KEGG" id="cmb:CSW64_06530"/>
<dbReference type="SUPFAM" id="SSF51735">
    <property type="entry name" value="NAD(P)-binding Rossmann-fold domains"/>
    <property type="match status" value="1"/>
</dbReference>
<feature type="domain" description="Saccharopine dehydrogenase NADP binding" evidence="1">
    <location>
        <begin position="18"/>
        <end position="121"/>
    </location>
</feature>
<dbReference type="Gene3D" id="3.40.50.720">
    <property type="entry name" value="NAD(P)-binding Rossmann-like Domain"/>
    <property type="match status" value="1"/>
</dbReference>
<dbReference type="AlphaFoldDB" id="A0A2D2AVT4"/>
<keyword evidence="4" id="KW-1185">Reference proteome</keyword>
<dbReference type="InterPro" id="IPR036291">
    <property type="entry name" value="NAD(P)-bd_dom_sf"/>
</dbReference>
<evidence type="ECO:0000313" key="4">
    <source>
        <dbReference type="Proteomes" id="UP000228945"/>
    </source>
</evidence>
<proteinExistence type="predicted"/>
<dbReference type="Pfam" id="PF03435">
    <property type="entry name" value="Sacchrp_dh_NADP"/>
    <property type="match status" value="1"/>
</dbReference>
<feature type="domain" description="DUF4166" evidence="2">
    <location>
        <begin position="409"/>
        <end position="569"/>
    </location>
</feature>
<reference evidence="3 4" key="1">
    <citation type="submission" date="2017-10" db="EMBL/GenBank/DDBJ databases">
        <title>Genome sequence of Caulobacter mirabilis FWC38.</title>
        <authorList>
            <person name="Fiebig A."/>
            <person name="Crosson S."/>
        </authorList>
    </citation>
    <scope>NUCLEOTIDE SEQUENCE [LARGE SCALE GENOMIC DNA]</scope>
    <source>
        <strain evidence="3 4">FWC 38</strain>
    </source>
</reference>
<dbReference type="OrthoDB" id="528778at2"/>
<dbReference type="Proteomes" id="UP000228945">
    <property type="component" value="Chromosome"/>
</dbReference>
<accession>A0A2D2AVT4</accession>
<evidence type="ECO:0000313" key="3">
    <source>
        <dbReference type="EMBL" id="ATQ42096.1"/>
    </source>
</evidence>
<sequence length="570" mass="61208">MLHPRRALCGEGAGRVKVLVVGGYGTFGGRLARLLADEPRVTLLMAGRSLAKARALCAELDSRSTLVPWRFDRDGDLDAQLGEAAPDLVVDASGPFQAYGERPYRLAQACIARGIDYLDLADGADFVAGIATLDDAARARGVFALSGVSTCPALTAAVVRRLSEGWRSVRSVTAGIAPTPWAGLGLSVVKGIAGYAGRPVKLVRDGRPAEGGALIESRRVTIAPPGQVPLRSLHFSLVDTPDLQVLPPLHPGLRDIWFGAGPTPESLHRMLNGMAWLVRWRLLPTLEPLAPLFHWAINRLRWGEHRGGMFVAVAGEDADGRPVARSWHLVAEGADGPFIPSMAAEATIRGLLDGRRPAAGARPATSDLELADFEPAFARKAIAAGVREPVAEAEPVYHQVLGPAWDGMPPAWRAMHQLPEGETKTVSGRASVERGRSLLARLAGTLMGFPGAGDDVPVSVAFSRRNGVELWRRTFAGRSFASRQEAGRGRSEHLVVERFGPVAVHMAAATDGETMRLVIRRFSVLGVPLPLWLGPTTTASERVEDGRFRFDVEIGHPLTGRIVLYRGWLA</sequence>
<organism evidence="3 4">
    <name type="scientific">Caulobacter mirabilis</name>
    <dbReference type="NCBI Taxonomy" id="69666"/>
    <lineage>
        <taxon>Bacteria</taxon>
        <taxon>Pseudomonadati</taxon>
        <taxon>Pseudomonadota</taxon>
        <taxon>Alphaproteobacteria</taxon>
        <taxon>Caulobacterales</taxon>
        <taxon>Caulobacteraceae</taxon>
        <taxon>Caulobacter</taxon>
    </lineage>
</organism>
<name>A0A2D2AVT4_9CAUL</name>